<dbReference type="Pfam" id="PF04542">
    <property type="entry name" value="Sigma70_r2"/>
    <property type="match status" value="1"/>
</dbReference>
<evidence type="ECO:0000313" key="4">
    <source>
        <dbReference type="Proteomes" id="UP000318437"/>
    </source>
</evidence>
<evidence type="ECO:0000256" key="1">
    <source>
        <dbReference type="SAM" id="MobiDB-lite"/>
    </source>
</evidence>
<dbReference type="OrthoDB" id="263480at2"/>
<feature type="region of interest" description="Disordered" evidence="1">
    <location>
        <begin position="1"/>
        <end position="20"/>
    </location>
</feature>
<dbReference type="Proteomes" id="UP000318437">
    <property type="component" value="Unassembled WGS sequence"/>
</dbReference>
<keyword evidence="4" id="KW-1185">Reference proteome</keyword>
<reference evidence="3 4" key="1">
    <citation type="submission" date="2019-02" db="EMBL/GenBank/DDBJ databases">
        <title>Deep-cultivation of Planctomycetes and their phenomic and genomic characterization uncovers novel biology.</title>
        <authorList>
            <person name="Wiegand S."/>
            <person name="Jogler M."/>
            <person name="Boedeker C."/>
            <person name="Pinto D."/>
            <person name="Vollmers J."/>
            <person name="Rivas-Marin E."/>
            <person name="Kohn T."/>
            <person name="Peeters S.H."/>
            <person name="Heuer A."/>
            <person name="Rast P."/>
            <person name="Oberbeckmann S."/>
            <person name="Bunk B."/>
            <person name="Jeske O."/>
            <person name="Meyerdierks A."/>
            <person name="Storesund J.E."/>
            <person name="Kallscheuer N."/>
            <person name="Luecker S."/>
            <person name="Lage O.M."/>
            <person name="Pohl T."/>
            <person name="Merkel B.J."/>
            <person name="Hornburger P."/>
            <person name="Mueller R.-W."/>
            <person name="Bruemmer F."/>
            <person name="Labrenz M."/>
            <person name="Spormann A.M."/>
            <person name="Op Den Camp H."/>
            <person name="Overmann J."/>
            <person name="Amann R."/>
            <person name="Jetten M.S.M."/>
            <person name="Mascher T."/>
            <person name="Medema M.H."/>
            <person name="Devos D.P."/>
            <person name="Kaster A.-K."/>
            <person name="Ovreas L."/>
            <person name="Rohde M."/>
            <person name="Galperin M.Y."/>
            <person name="Jogler C."/>
        </authorList>
    </citation>
    <scope>NUCLEOTIDE SEQUENCE [LARGE SCALE GENOMIC DNA]</scope>
    <source>
        <strain evidence="3 4">Pla144</strain>
    </source>
</reference>
<feature type="compositionally biased region" description="Polar residues" evidence="1">
    <location>
        <begin position="1"/>
        <end position="16"/>
    </location>
</feature>
<dbReference type="RefSeq" id="WP_146452763.1">
    <property type="nucleotide sequence ID" value="NZ_SJPS01000009.1"/>
</dbReference>
<dbReference type="InterPro" id="IPR001387">
    <property type="entry name" value="Cro/C1-type_HTH"/>
</dbReference>
<organism evidence="3 4">
    <name type="scientific">Bythopirellula polymerisocia</name>
    <dbReference type="NCBI Taxonomy" id="2528003"/>
    <lineage>
        <taxon>Bacteria</taxon>
        <taxon>Pseudomonadati</taxon>
        <taxon>Planctomycetota</taxon>
        <taxon>Planctomycetia</taxon>
        <taxon>Pirellulales</taxon>
        <taxon>Lacipirellulaceae</taxon>
        <taxon>Bythopirellula</taxon>
    </lineage>
</organism>
<accession>A0A5C6CCQ8</accession>
<evidence type="ECO:0000259" key="2">
    <source>
        <dbReference type="Pfam" id="PF04542"/>
    </source>
</evidence>
<dbReference type="GO" id="GO:0003700">
    <property type="term" value="F:DNA-binding transcription factor activity"/>
    <property type="evidence" value="ECO:0007669"/>
    <property type="project" value="InterPro"/>
</dbReference>
<protein>
    <submittedName>
        <fullName evidence="3">RNA polymerase sigma factor</fullName>
    </submittedName>
</protein>
<gene>
    <name evidence="3" type="ORF">Pla144_45110</name>
</gene>
<dbReference type="GO" id="GO:0006352">
    <property type="term" value="P:DNA-templated transcription initiation"/>
    <property type="evidence" value="ECO:0007669"/>
    <property type="project" value="InterPro"/>
</dbReference>
<sequence>MNSQSGNGQPFPTNFDPSKDRFTRGIIRKKAKQVVGIAGFTRQDIPDLVQDLYVRVLQSLPKFDPKIAHIKEFITTVVERSIASILRDKKRKKRDFGRVGSLSELIQDSESCSTELADTLSLCDQDTRLGRHRRTAIDQVELCLDMESVVSTLPSSWRKLVELRKTLTMSEVARELGVPRTTLNDWMKSIRLIFQDAGLHDYL</sequence>
<evidence type="ECO:0000313" key="3">
    <source>
        <dbReference type="EMBL" id="TWU21815.1"/>
    </source>
</evidence>
<dbReference type="InterPro" id="IPR007627">
    <property type="entry name" value="RNA_pol_sigma70_r2"/>
</dbReference>
<dbReference type="SUPFAM" id="SSF88946">
    <property type="entry name" value="Sigma2 domain of RNA polymerase sigma factors"/>
    <property type="match status" value="1"/>
</dbReference>
<dbReference type="InterPro" id="IPR014284">
    <property type="entry name" value="RNA_pol_sigma-70_dom"/>
</dbReference>
<dbReference type="Gene3D" id="1.10.1740.10">
    <property type="match status" value="1"/>
</dbReference>
<name>A0A5C6CCQ8_9BACT</name>
<comment type="caution">
    <text evidence="3">The sequence shown here is derived from an EMBL/GenBank/DDBJ whole genome shotgun (WGS) entry which is preliminary data.</text>
</comment>
<dbReference type="CDD" id="cd00093">
    <property type="entry name" value="HTH_XRE"/>
    <property type="match status" value="1"/>
</dbReference>
<feature type="domain" description="RNA polymerase sigma-70 region 2" evidence="2">
    <location>
        <begin position="42"/>
        <end position="91"/>
    </location>
</feature>
<dbReference type="InterPro" id="IPR013325">
    <property type="entry name" value="RNA_pol_sigma_r2"/>
</dbReference>
<proteinExistence type="predicted"/>
<dbReference type="EMBL" id="SJPS01000009">
    <property type="protein sequence ID" value="TWU21815.1"/>
    <property type="molecule type" value="Genomic_DNA"/>
</dbReference>
<dbReference type="AlphaFoldDB" id="A0A5C6CCQ8"/>
<dbReference type="NCBIfam" id="TIGR02937">
    <property type="entry name" value="sigma70-ECF"/>
    <property type="match status" value="1"/>
</dbReference>